<evidence type="ECO:0000313" key="3">
    <source>
        <dbReference type="Proteomes" id="UP000502415"/>
    </source>
</evidence>
<dbReference type="Proteomes" id="UP000502415">
    <property type="component" value="Chromosome"/>
</dbReference>
<dbReference type="Pfam" id="PF07963">
    <property type="entry name" value="N_methyl"/>
    <property type="match status" value="1"/>
</dbReference>
<name>A0A7Z2W0C2_9BURK</name>
<dbReference type="RefSeq" id="WP_170204239.1">
    <property type="nucleotide sequence ID" value="NZ_CP051685.1"/>
</dbReference>
<protein>
    <recommendedName>
        <fullName evidence="4">Type IV pilus modification protein PilV</fullName>
    </recommendedName>
</protein>
<keyword evidence="1" id="KW-0812">Transmembrane</keyword>
<feature type="transmembrane region" description="Helical" evidence="1">
    <location>
        <begin position="20"/>
        <end position="40"/>
    </location>
</feature>
<evidence type="ECO:0008006" key="4">
    <source>
        <dbReference type="Google" id="ProtNLM"/>
    </source>
</evidence>
<proteinExistence type="predicted"/>
<dbReference type="EMBL" id="CP051685">
    <property type="protein sequence ID" value="QJE02152.1"/>
    <property type="molecule type" value="Genomic_DNA"/>
</dbReference>
<sequence>MTAPRLPAGSPTRRQRGIALIEALVAVALLAIGLLGAIGLQARSQSALADTGMRAEATIAADKLLGIMASDQPNLAAYALAAGATPGARLQPWVTETRARIPGAGLAVAVAPVTGTSRTQVTVTISWTRKANTAANSHSVVSYIANAS</sequence>
<organism evidence="2 3">
    <name type="scientific">Massilia forsythiae</name>
    <dbReference type="NCBI Taxonomy" id="2728020"/>
    <lineage>
        <taxon>Bacteria</taxon>
        <taxon>Pseudomonadati</taxon>
        <taxon>Pseudomonadota</taxon>
        <taxon>Betaproteobacteria</taxon>
        <taxon>Burkholderiales</taxon>
        <taxon>Oxalobacteraceae</taxon>
        <taxon>Telluria group</taxon>
        <taxon>Massilia</taxon>
    </lineage>
</organism>
<accession>A0A7Z2W0C2</accession>
<gene>
    <name evidence="2" type="ORF">HH212_20785</name>
</gene>
<keyword evidence="1" id="KW-0472">Membrane</keyword>
<dbReference type="KEGG" id="mfy:HH212_20785"/>
<reference evidence="2 3" key="1">
    <citation type="submission" date="2020-04" db="EMBL/GenBank/DDBJ databases">
        <title>Genome sequencing of novel species.</title>
        <authorList>
            <person name="Heo J."/>
            <person name="Kim S.-J."/>
            <person name="Kim J.-S."/>
            <person name="Hong S.-B."/>
            <person name="Kwon S.-W."/>
        </authorList>
    </citation>
    <scope>NUCLEOTIDE SEQUENCE [LARGE SCALE GENOMIC DNA]</scope>
    <source>
        <strain evidence="2 3">GN2-R2</strain>
    </source>
</reference>
<dbReference type="AlphaFoldDB" id="A0A7Z2W0C2"/>
<keyword evidence="3" id="KW-1185">Reference proteome</keyword>
<evidence type="ECO:0000313" key="2">
    <source>
        <dbReference type="EMBL" id="QJE02152.1"/>
    </source>
</evidence>
<dbReference type="InterPro" id="IPR012902">
    <property type="entry name" value="N_methyl_site"/>
</dbReference>
<keyword evidence="1" id="KW-1133">Transmembrane helix</keyword>
<evidence type="ECO:0000256" key="1">
    <source>
        <dbReference type="SAM" id="Phobius"/>
    </source>
</evidence>